<organism evidence="1 2">
    <name type="scientific">Tanacetum coccineum</name>
    <dbReference type="NCBI Taxonomy" id="301880"/>
    <lineage>
        <taxon>Eukaryota</taxon>
        <taxon>Viridiplantae</taxon>
        <taxon>Streptophyta</taxon>
        <taxon>Embryophyta</taxon>
        <taxon>Tracheophyta</taxon>
        <taxon>Spermatophyta</taxon>
        <taxon>Magnoliopsida</taxon>
        <taxon>eudicotyledons</taxon>
        <taxon>Gunneridae</taxon>
        <taxon>Pentapetalae</taxon>
        <taxon>asterids</taxon>
        <taxon>campanulids</taxon>
        <taxon>Asterales</taxon>
        <taxon>Asteraceae</taxon>
        <taxon>Asteroideae</taxon>
        <taxon>Anthemideae</taxon>
        <taxon>Anthemidinae</taxon>
        <taxon>Tanacetum</taxon>
    </lineage>
</organism>
<evidence type="ECO:0000313" key="1">
    <source>
        <dbReference type="EMBL" id="GJU04974.1"/>
    </source>
</evidence>
<dbReference type="Proteomes" id="UP001151760">
    <property type="component" value="Unassembled WGS sequence"/>
</dbReference>
<dbReference type="EMBL" id="BQNB010021303">
    <property type="protein sequence ID" value="GJU04974.1"/>
    <property type="molecule type" value="Genomic_DNA"/>
</dbReference>
<sequence>VSNNGSSTSRWSINVQVRRRLISAAGVPSTSRRTRRRVVTSANTVDPTSVVSVGTLYTYTDFGDCDRRCRNCGDSFWYTERLKGHSHNQSPEYHLCCGGGRIYMQPPREPHEYIKSLFGNKHFMENICAYYQMFAMTSFGAKIDESINVRIGPYVFKVSGQIYHWIGSLCPPAGEAPRFLPLYIYDTDNKVKNRMHHFGGIDNSQLEPEIVEGLIHFLDAHNELVQLFRTARDKCRELDIPEFKIRLYNAEGAMGYELPTSNTLGAMVFESGIAYNANFDVIIQQRDGPTHRVNKLHPSYMSLQFPLIFIYG</sequence>
<keyword evidence="2" id="KW-1185">Reference proteome</keyword>
<evidence type="ECO:0000313" key="2">
    <source>
        <dbReference type="Proteomes" id="UP001151760"/>
    </source>
</evidence>
<dbReference type="PANTHER" id="PTHR45786:SF74">
    <property type="entry name" value="ATP-DEPENDENT DNA HELICASE"/>
    <property type="match status" value="1"/>
</dbReference>
<reference evidence="1" key="2">
    <citation type="submission" date="2022-01" db="EMBL/GenBank/DDBJ databases">
        <authorList>
            <person name="Yamashiro T."/>
            <person name="Shiraishi A."/>
            <person name="Satake H."/>
            <person name="Nakayama K."/>
        </authorList>
    </citation>
    <scope>NUCLEOTIDE SEQUENCE</scope>
</reference>
<name>A0ABQ5IXL9_9ASTR</name>
<comment type="caution">
    <text evidence="1">The sequence shown here is derived from an EMBL/GenBank/DDBJ whole genome shotgun (WGS) entry which is preliminary data.</text>
</comment>
<gene>
    <name evidence="1" type="ORF">Tco_1121404</name>
</gene>
<reference evidence="1" key="1">
    <citation type="journal article" date="2022" name="Int. J. Mol. Sci.">
        <title>Draft Genome of Tanacetum Coccineum: Genomic Comparison of Closely Related Tanacetum-Family Plants.</title>
        <authorList>
            <person name="Yamashiro T."/>
            <person name="Shiraishi A."/>
            <person name="Nakayama K."/>
            <person name="Satake H."/>
        </authorList>
    </citation>
    <scope>NUCLEOTIDE SEQUENCE</scope>
</reference>
<accession>A0ABQ5IXL9</accession>
<feature type="non-terminal residue" evidence="1">
    <location>
        <position position="1"/>
    </location>
</feature>
<protein>
    <recommendedName>
        <fullName evidence="3">Helitron helicase-like domain-containing protein</fullName>
    </recommendedName>
</protein>
<evidence type="ECO:0008006" key="3">
    <source>
        <dbReference type="Google" id="ProtNLM"/>
    </source>
</evidence>
<proteinExistence type="predicted"/>
<dbReference type="PANTHER" id="PTHR45786">
    <property type="entry name" value="DNA BINDING PROTEIN-LIKE"/>
    <property type="match status" value="1"/>
</dbReference>